<dbReference type="OrthoDB" id="5071059at2759"/>
<comment type="caution">
    <text evidence="1">The sequence shown here is derived from an EMBL/GenBank/DDBJ whole genome shotgun (WGS) entry which is preliminary data.</text>
</comment>
<evidence type="ECO:0000313" key="2">
    <source>
        <dbReference type="Proteomes" id="UP000730481"/>
    </source>
</evidence>
<proteinExistence type="predicted"/>
<name>A0A9P5DRL1_9HYPO</name>
<dbReference type="Proteomes" id="UP000730481">
    <property type="component" value="Unassembled WGS sequence"/>
</dbReference>
<keyword evidence="2" id="KW-1185">Reference proteome</keyword>
<dbReference type="EMBL" id="PVQB02001127">
    <property type="protein sequence ID" value="KAF4332234.1"/>
    <property type="molecule type" value="Genomic_DNA"/>
</dbReference>
<organism evidence="1 2">
    <name type="scientific">Fusarium beomiforme</name>
    <dbReference type="NCBI Taxonomy" id="44412"/>
    <lineage>
        <taxon>Eukaryota</taxon>
        <taxon>Fungi</taxon>
        <taxon>Dikarya</taxon>
        <taxon>Ascomycota</taxon>
        <taxon>Pezizomycotina</taxon>
        <taxon>Sordariomycetes</taxon>
        <taxon>Hypocreomycetidae</taxon>
        <taxon>Hypocreales</taxon>
        <taxon>Nectriaceae</taxon>
        <taxon>Fusarium</taxon>
        <taxon>Fusarium burgessii species complex</taxon>
    </lineage>
</organism>
<accession>A0A9P5DRL1</accession>
<reference evidence="1" key="2">
    <citation type="submission" date="2020-02" db="EMBL/GenBank/DDBJ databases">
        <title>Identification and distribution of gene clusters putatively required for synthesis of sphingolipid metabolism inhibitors in phylogenetically diverse species of the filamentous fungus Fusarium.</title>
        <authorList>
            <person name="Kim H.-S."/>
            <person name="Busman M."/>
            <person name="Brown D.W."/>
            <person name="Divon H."/>
            <person name="Uhlig S."/>
            <person name="Proctor R.H."/>
        </authorList>
    </citation>
    <scope>NUCLEOTIDE SEQUENCE</scope>
    <source>
        <strain evidence="1">NRRL 25174</strain>
    </source>
</reference>
<protein>
    <submittedName>
        <fullName evidence="1">Uncharacterized protein</fullName>
    </submittedName>
</protein>
<gene>
    <name evidence="1" type="ORF">FBEOM_13970</name>
</gene>
<reference evidence="1" key="1">
    <citation type="journal article" date="2017" name="Mycologia">
        <title>Fusarium algeriense, sp. nov., a novel toxigenic crown rot pathogen of durum wheat from Algeria is nested in the Fusarium burgessii species complex.</title>
        <authorList>
            <person name="Laraba I."/>
            <person name="Keddad A."/>
            <person name="Boureghda H."/>
            <person name="Abdallah N."/>
            <person name="Vaughan M.M."/>
            <person name="Proctor R.H."/>
            <person name="Busman M."/>
            <person name="O'Donnell K."/>
        </authorList>
    </citation>
    <scope>NUCLEOTIDE SEQUENCE</scope>
    <source>
        <strain evidence="1">NRRL 25174</strain>
    </source>
</reference>
<evidence type="ECO:0000313" key="1">
    <source>
        <dbReference type="EMBL" id="KAF4332234.1"/>
    </source>
</evidence>
<dbReference type="AlphaFoldDB" id="A0A9P5DRL1"/>
<sequence length="584" mass="66518">MEKRLLSDTPNFKVLRVLANTVGKVNGGGYFHRNEKPKGDWILTKVAARDTHLWDTQDLGPTPEDADKQIEEEVRNEKPLPHFVGYSPFTLKPAFVVSYDQSEDQDDGERGPLTFSGCQLECGSGLQVANTEIIPHLSVLVGKSIVPITSLVIGKDWEYAFFNLQLNSDEAKDLYIRSCSSIHNRDSPSVLAGIQPPTTALVPNHLYPDSRKGLLPIWPKEVKDRLLDPVLPSAAGFLCNDEKPRGFIYKAPCMSNLVFPRELYKMLANFTSRYLFDKFNATAMLFATQLWVDIDRDDTKMREDFTSLEVPSISLSVFLIYFEHWLKIHEYFHCLKYAHPFRVIHQMYTADKSLNDDVFVINEDSINSDEVHSCLSKIKTRCEAISAKERAELYPFMINGTEMVHPRDVPQIPRLTPTQQALIGMPDLRVLGLPSYHQKQRVREIAMPTAIADLNFLHNRQELSNALFLGLRDTSSYDPTSQFGDSLKSGTIWAHEIQDFTLACGLPADAHIRQGKLVDWTRQLNRRMEWLRELGVMNRVRLQTGPDGLPGYHGMPLEDKAHLLQDEDMKDVVRRALENPVNRI</sequence>